<evidence type="ECO:0000313" key="1">
    <source>
        <dbReference type="EMBL" id="GAH99952.1"/>
    </source>
</evidence>
<dbReference type="EMBL" id="BARU01047519">
    <property type="protein sequence ID" value="GAH99952.1"/>
    <property type="molecule type" value="Genomic_DNA"/>
</dbReference>
<gene>
    <name evidence="1" type="ORF">S03H2_71163</name>
</gene>
<comment type="caution">
    <text evidence="1">The sequence shown here is derived from an EMBL/GenBank/DDBJ whole genome shotgun (WGS) entry which is preliminary data.</text>
</comment>
<name>X1K0G3_9ZZZZ</name>
<feature type="non-terminal residue" evidence="1">
    <location>
        <position position="1"/>
    </location>
</feature>
<dbReference type="AlphaFoldDB" id="X1K0G3"/>
<sequence length="52" mass="5740">VESVYIRTEGKPIQSVQKGIQLMREKLGKHYDISGAGATGSARLTQLLLFLH</sequence>
<organism evidence="1">
    <name type="scientific">marine sediment metagenome</name>
    <dbReference type="NCBI Taxonomy" id="412755"/>
    <lineage>
        <taxon>unclassified sequences</taxon>
        <taxon>metagenomes</taxon>
        <taxon>ecological metagenomes</taxon>
    </lineage>
</organism>
<reference evidence="1" key="1">
    <citation type="journal article" date="2014" name="Front. Microbiol.">
        <title>High frequency of phylogenetically diverse reductive dehalogenase-homologous genes in deep subseafloor sedimentary metagenomes.</title>
        <authorList>
            <person name="Kawai M."/>
            <person name="Futagami T."/>
            <person name="Toyoda A."/>
            <person name="Takaki Y."/>
            <person name="Nishi S."/>
            <person name="Hori S."/>
            <person name="Arai W."/>
            <person name="Tsubouchi T."/>
            <person name="Morono Y."/>
            <person name="Uchiyama I."/>
            <person name="Ito T."/>
            <person name="Fujiyama A."/>
            <person name="Inagaki F."/>
            <person name="Takami H."/>
        </authorList>
    </citation>
    <scope>NUCLEOTIDE SEQUENCE</scope>
    <source>
        <strain evidence="1">Expedition CK06-06</strain>
    </source>
</reference>
<accession>X1K0G3</accession>
<proteinExistence type="predicted"/>
<protein>
    <submittedName>
        <fullName evidence="1">Uncharacterized protein</fullName>
    </submittedName>
</protein>